<sequence>YCPPFIMDTSVQMEICDPPPFDRFLRSSKQKKLGSIKFKDPSVLQEGVQEDFSGKRKGIVVVDLDSVVQKKLVYQPHNESFIPQPPPSPVKPHFGPFIKILPPVQRVCHCGTPQPPYSPPICLGEPESEVEKLR</sequence>
<keyword evidence="2" id="KW-1185">Reference proteome</keyword>
<organism evidence="1 2">
    <name type="scientific">Trifolium medium</name>
    <dbReference type="NCBI Taxonomy" id="97028"/>
    <lineage>
        <taxon>Eukaryota</taxon>
        <taxon>Viridiplantae</taxon>
        <taxon>Streptophyta</taxon>
        <taxon>Embryophyta</taxon>
        <taxon>Tracheophyta</taxon>
        <taxon>Spermatophyta</taxon>
        <taxon>Magnoliopsida</taxon>
        <taxon>eudicotyledons</taxon>
        <taxon>Gunneridae</taxon>
        <taxon>Pentapetalae</taxon>
        <taxon>rosids</taxon>
        <taxon>fabids</taxon>
        <taxon>Fabales</taxon>
        <taxon>Fabaceae</taxon>
        <taxon>Papilionoideae</taxon>
        <taxon>50 kb inversion clade</taxon>
        <taxon>NPAAA clade</taxon>
        <taxon>Hologalegina</taxon>
        <taxon>IRL clade</taxon>
        <taxon>Trifolieae</taxon>
        <taxon>Trifolium</taxon>
    </lineage>
</organism>
<evidence type="ECO:0000313" key="1">
    <source>
        <dbReference type="EMBL" id="MCH87786.1"/>
    </source>
</evidence>
<evidence type="ECO:0000313" key="2">
    <source>
        <dbReference type="Proteomes" id="UP000265520"/>
    </source>
</evidence>
<dbReference type="Proteomes" id="UP000265520">
    <property type="component" value="Unassembled WGS sequence"/>
</dbReference>
<dbReference type="EMBL" id="LXQA010012908">
    <property type="protein sequence ID" value="MCH87786.1"/>
    <property type="molecule type" value="Genomic_DNA"/>
</dbReference>
<name>A0A392MJU4_9FABA</name>
<proteinExistence type="predicted"/>
<dbReference type="AlphaFoldDB" id="A0A392MJU4"/>
<reference evidence="1 2" key="1">
    <citation type="journal article" date="2018" name="Front. Plant Sci.">
        <title>Red Clover (Trifolium pratense) and Zigzag Clover (T. medium) - A Picture of Genomic Similarities and Differences.</title>
        <authorList>
            <person name="Dluhosova J."/>
            <person name="Istvanek J."/>
            <person name="Nedelnik J."/>
            <person name="Repkova J."/>
        </authorList>
    </citation>
    <scope>NUCLEOTIDE SEQUENCE [LARGE SCALE GENOMIC DNA]</scope>
    <source>
        <strain evidence="2">cv. 10/8</strain>
        <tissue evidence="1">Leaf</tissue>
    </source>
</reference>
<gene>
    <name evidence="1" type="ORF">A2U01_0008664</name>
</gene>
<protein>
    <submittedName>
        <fullName evidence="1">Uncharacterized protein</fullName>
    </submittedName>
</protein>
<accession>A0A392MJU4</accession>
<comment type="caution">
    <text evidence="1">The sequence shown here is derived from an EMBL/GenBank/DDBJ whole genome shotgun (WGS) entry which is preliminary data.</text>
</comment>
<feature type="non-terminal residue" evidence="1">
    <location>
        <position position="1"/>
    </location>
</feature>